<accession>A0AAV3QEI0</accession>
<evidence type="ECO:0000313" key="2">
    <source>
        <dbReference type="Proteomes" id="UP001454036"/>
    </source>
</evidence>
<dbReference type="AlphaFoldDB" id="A0AAV3QEI0"/>
<reference evidence="1 2" key="1">
    <citation type="submission" date="2024-01" db="EMBL/GenBank/DDBJ databases">
        <title>The complete chloroplast genome sequence of Lithospermum erythrorhizon: insights into the phylogenetic relationship among Boraginaceae species and the maternal lineages of purple gromwells.</title>
        <authorList>
            <person name="Okada T."/>
            <person name="Watanabe K."/>
        </authorList>
    </citation>
    <scope>NUCLEOTIDE SEQUENCE [LARGE SCALE GENOMIC DNA]</scope>
</reference>
<gene>
    <name evidence="1" type="ORF">LIER_39064</name>
</gene>
<dbReference type="EMBL" id="BAABME010020494">
    <property type="protein sequence ID" value="GAA0160587.1"/>
    <property type="molecule type" value="Genomic_DNA"/>
</dbReference>
<protein>
    <submittedName>
        <fullName evidence="1">Uncharacterized protein</fullName>
    </submittedName>
</protein>
<sequence length="372" mass="43970">MEMEDENYYPDVEAFSDKEYEEYVYLHPDYPVFPLLKHVPGSDGWLQWRDEVVADWNKKFPIQQPINLEDEPYMNTHRNLSETIIFCMESDEWTFPEDGSRPVKGKHLAEVFAIDSSNGNLYLITTHRFDNLFVEYAIEGEIIHFFNPDRSNRNRNLNRATDSQIETYNLKTTQWDIIPLKNILETVRLWPHLHRVYSSAIPGIYSKFVKYFRCCSVGNISFCFENTSSQPRLIVRKLEGDVNSLTQTHDEFVRDHQIDLGPYLLKDCCDNHSDFFLNHITGLRFCLHIFFFEKCFRLDTSSVCIFTFELAKVKEGPIRIRDDPDQFKARKGETYMFEIHRILHCNYFKLPSDSFPRTCVKLENGESSRLPM</sequence>
<organism evidence="1 2">
    <name type="scientific">Lithospermum erythrorhizon</name>
    <name type="common">Purple gromwell</name>
    <name type="synonym">Lithospermum officinale var. erythrorhizon</name>
    <dbReference type="NCBI Taxonomy" id="34254"/>
    <lineage>
        <taxon>Eukaryota</taxon>
        <taxon>Viridiplantae</taxon>
        <taxon>Streptophyta</taxon>
        <taxon>Embryophyta</taxon>
        <taxon>Tracheophyta</taxon>
        <taxon>Spermatophyta</taxon>
        <taxon>Magnoliopsida</taxon>
        <taxon>eudicotyledons</taxon>
        <taxon>Gunneridae</taxon>
        <taxon>Pentapetalae</taxon>
        <taxon>asterids</taxon>
        <taxon>lamiids</taxon>
        <taxon>Boraginales</taxon>
        <taxon>Boraginaceae</taxon>
        <taxon>Boraginoideae</taxon>
        <taxon>Lithospermeae</taxon>
        <taxon>Lithospermum</taxon>
    </lineage>
</organism>
<name>A0AAV3QEI0_LITER</name>
<evidence type="ECO:0000313" key="1">
    <source>
        <dbReference type="EMBL" id="GAA0160587.1"/>
    </source>
</evidence>
<comment type="caution">
    <text evidence="1">The sequence shown here is derived from an EMBL/GenBank/DDBJ whole genome shotgun (WGS) entry which is preliminary data.</text>
</comment>
<dbReference type="Proteomes" id="UP001454036">
    <property type="component" value="Unassembled WGS sequence"/>
</dbReference>
<proteinExistence type="predicted"/>
<keyword evidence="2" id="KW-1185">Reference proteome</keyword>